<dbReference type="Proteomes" id="UP001501600">
    <property type="component" value="Unassembled WGS sequence"/>
</dbReference>
<evidence type="ECO:0000313" key="3">
    <source>
        <dbReference type="Proteomes" id="UP001501600"/>
    </source>
</evidence>
<protein>
    <submittedName>
        <fullName evidence="2">Uncharacterized protein</fullName>
    </submittedName>
</protein>
<comment type="caution">
    <text evidence="2">The sequence shown here is derived from an EMBL/GenBank/DDBJ whole genome shotgun (WGS) entry which is preliminary data.</text>
</comment>
<gene>
    <name evidence="2" type="ORF">GCM10025772_14930</name>
</gene>
<evidence type="ECO:0000256" key="1">
    <source>
        <dbReference type="SAM" id="MobiDB-lite"/>
    </source>
</evidence>
<sequence>MKTIPNEWLQPMDRRVRKMKRNDEEFYERGSRSRAPRRERGRSTVFQDYGVEANGRE</sequence>
<feature type="region of interest" description="Disordered" evidence="1">
    <location>
        <begin position="20"/>
        <end position="57"/>
    </location>
</feature>
<evidence type="ECO:0000313" key="2">
    <source>
        <dbReference type="EMBL" id="GAA5190399.1"/>
    </source>
</evidence>
<dbReference type="RefSeq" id="WP_345316424.1">
    <property type="nucleotide sequence ID" value="NZ_BAABLF010000008.1"/>
</dbReference>
<dbReference type="EMBL" id="BAABLF010000008">
    <property type="protein sequence ID" value="GAA5190399.1"/>
    <property type="molecule type" value="Genomic_DNA"/>
</dbReference>
<name>A0ABP9S4E4_9GAMM</name>
<reference evidence="3" key="1">
    <citation type="journal article" date="2019" name="Int. J. Syst. Evol. Microbiol.">
        <title>The Global Catalogue of Microorganisms (GCM) 10K type strain sequencing project: providing services to taxonomists for standard genome sequencing and annotation.</title>
        <authorList>
            <consortium name="The Broad Institute Genomics Platform"/>
            <consortium name="The Broad Institute Genome Sequencing Center for Infectious Disease"/>
            <person name="Wu L."/>
            <person name="Ma J."/>
        </authorList>
    </citation>
    <scope>NUCLEOTIDE SEQUENCE [LARGE SCALE GENOMIC DNA]</scope>
    <source>
        <strain evidence="3">JCM 18720</strain>
    </source>
</reference>
<proteinExistence type="predicted"/>
<accession>A0ABP9S4E4</accession>
<organism evidence="2 3">
    <name type="scientific">Ferrimonas gelatinilytica</name>
    <dbReference type="NCBI Taxonomy" id="1255257"/>
    <lineage>
        <taxon>Bacteria</taxon>
        <taxon>Pseudomonadati</taxon>
        <taxon>Pseudomonadota</taxon>
        <taxon>Gammaproteobacteria</taxon>
        <taxon>Alteromonadales</taxon>
        <taxon>Ferrimonadaceae</taxon>
        <taxon>Ferrimonas</taxon>
    </lineage>
</organism>
<keyword evidence="3" id="KW-1185">Reference proteome</keyword>
<feature type="compositionally biased region" description="Basic and acidic residues" evidence="1">
    <location>
        <begin position="21"/>
        <end position="42"/>
    </location>
</feature>